<reference evidence="2" key="2">
    <citation type="submission" date="2020-09" db="EMBL/GenBank/DDBJ databases">
        <authorList>
            <person name="Sun Q."/>
            <person name="Zhou Y."/>
        </authorList>
    </citation>
    <scope>NUCLEOTIDE SEQUENCE</scope>
    <source>
        <strain evidence="2">CGMCC 1.10998</strain>
    </source>
</reference>
<accession>A0A916XBG8</accession>
<keyword evidence="1" id="KW-0812">Transmembrane</keyword>
<proteinExistence type="predicted"/>
<dbReference type="PANTHER" id="PTHR30092:SF0">
    <property type="entry name" value="INNER MEMBRANE PROTEIN CRED"/>
    <property type="match status" value="1"/>
</dbReference>
<keyword evidence="1" id="KW-1133">Transmembrane helix</keyword>
<feature type="transmembrane region" description="Helical" evidence="1">
    <location>
        <begin position="360"/>
        <end position="378"/>
    </location>
</feature>
<keyword evidence="3" id="KW-1185">Reference proteome</keyword>
<dbReference type="Pfam" id="PF06123">
    <property type="entry name" value="CreD"/>
    <property type="match status" value="1"/>
</dbReference>
<protein>
    <submittedName>
        <fullName evidence="2">Cell envelope integrity protein CreD</fullName>
    </submittedName>
</protein>
<feature type="transmembrane region" description="Helical" evidence="1">
    <location>
        <begin position="309"/>
        <end position="327"/>
    </location>
</feature>
<sequence length="460" mass="50236">MNRAFIGKVLLVVGLSFSILIPLEMIRGVINERVQRRQEAISSIAASSAGEQILAGPVLIAPYVDVENITDTDAQGKQTTRTNRTEGVTYLFPKELQMDGKLEPQTRYRGLHRVRVYEWQGKLNATFSDILPQAAGRTYGAAMLSVQIKDVRGIVGSPRLTLNQQVLDVKNGSAYAALGGIHARVPALVAGERFSGQVSLQLNLSGTESLSLVPLGDSNKFTMSSSWKHPQFAGDFLPRTRTVNDQGFQASWEISALAANTQRQFLRASVISKPGVADGSNAQLMMDALSVNLVEPVNVYTQTDRASKYGLLFVLLTFVGFFMFELIKQLAIHPIQYLLVGLSLTIFFLLLLSLSEHIPFVYAYLIASVACIGLLVFYLSHVLQSKARGFGFGAMLTALYGALYGLLASEDNSLAMGSLLLFAILAVIMVVTRKIDWYQITSGNSNTSAKTRPDLSELKA</sequence>
<dbReference type="GO" id="GO:0005886">
    <property type="term" value="C:plasma membrane"/>
    <property type="evidence" value="ECO:0007669"/>
    <property type="project" value="TreeGrafter"/>
</dbReference>
<gene>
    <name evidence="2" type="primary">creD</name>
    <name evidence="2" type="ORF">GCM10011396_01680</name>
</gene>
<dbReference type="PIRSF" id="PIRSF004548">
    <property type="entry name" value="CreD"/>
    <property type="match status" value="1"/>
</dbReference>
<evidence type="ECO:0000313" key="2">
    <source>
        <dbReference type="EMBL" id="GGC58487.1"/>
    </source>
</evidence>
<dbReference type="NCBIfam" id="NF008712">
    <property type="entry name" value="PRK11715.1-1"/>
    <property type="match status" value="1"/>
</dbReference>
<organism evidence="2 3">
    <name type="scientific">Undibacterium terreum</name>
    <dbReference type="NCBI Taxonomy" id="1224302"/>
    <lineage>
        <taxon>Bacteria</taxon>
        <taxon>Pseudomonadati</taxon>
        <taxon>Pseudomonadota</taxon>
        <taxon>Betaproteobacteria</taxon>
        <taxon>Burkholderiales</taxon>
        <taxon>Oxalobacteraceae</taxon>
        <taxon>Undibacterium</taxon>
    </lineage>
</organism>
<feature type="transmembrane region" description="Helical" evidence="1">
    <location>
        <begin position="390"/>
        <end position="407"/>
    </location>
</feature>
<keyword evidence="1" id="KW-0472">Membrane</keyword>
<evidence type="ECO:0000313" key="3">
    <source>
        <dbReference type="Proteomes" id="UP000637423"/>
    </source>
</evidence>
<dbReference type="InterPro" id="IPR010364">
    <property type="entry name" value="Uncharacterised_IM_CreD"/>
</dbReference>
<comment type="caution">
    <text evidence="2">The sequence shown here is derived from an EMBL/GenBank/DDBJ whole genome shotgun (WGS) entry which is preliminary data.</text>
</comment>
<name>A0A916XBG8_9BURK</name>
<feature type="transmembrane region" description="Helical" evidence="1">
    <location>
        <begin position="334"/>
        <end position="354"/>
    </location>
</feature>
<evidence type="ECO:0000256" key="1">
    <source>
        <dbReference type="SAM" id="Phobius"/>
    </source>
</evidence>
<dbReference type="RefSeq" id="WP_188564108.1">
    <property type="nucleotide sequence ID" value="NZ_BMED01000001.1"/>
</dbReference>
<dbReference type="Proteomes" id="UP000637423">
    <property type="component" value="Unassembled WGS sequence"/>
</dbReference>
<reference evidence="2" key="1">
    <citation type="journal article" date="2014" name="Int. J. Syst. Evol. Microbiol.">
        <title>Complete genome sequence of Corynebacterium casei LMG S-19264T (=DSM 44701T), isolated from a smear-ripened cheese.</title>
        <authorList>
            <consortium name="US DOE Joint Genome Institute (JGI-PGF)"/>
            <person name="Walter F."/>
            <person name="Albersmeier A."/>
            <person name="Kalinowski J."/>
            <person name="Ruckert C."/>
        </authorList>
    </citation>
    <scope>NUCLEOTIDE SEQUENCE</scope>
    <source>
        <strain evidence="2">CGMCC 1.10998</strain>
    </source>
</reference>
<dbReference type="PANTHER" id="PTHR30092">
    <property type="entry name" value="INNER MEMBRANE PROTEIN CRED"/>
    <property type="match status" value="1"/>
</dbReference>
<dbReference type="AlphaFoldDB" id="A0A916XBG8"/>
<feature type="transmembrane region" description="Helical" evidence="1">
    <location>
        <begin position="413"/>
        <end position="432"/>
    </location>
</feature>
<dbReference type="EMBL" id="BMED01000001">
    <property type="protein sequence ID" value="GGC58487.1"/>
    <property type="molecule type" value="Genomic_DNA"/>
</dbReference>